<dbReference type="GO" id="GO:0034220">
    <property type="term" value="P:monoatomic ion transmembrane transport"/>
    <property type="evidence" value="ECO:0007669"/>
    <property type="project" value="InterPro"/>
</dbReference>
<feature type="chain" id="PRO_5028804400" evidence="11">
    <location>
        <begin position="27"/>
        <end position="397"/>
    </location>
</feature>
<sequence length="397" mass="41669">MKANKPRLHPLLAALIATTAAGGAAAQTAQTQELKQITSPAGGLASGGSSSVQVYGLIDSSVASVSMQGQRATKLESGHMMGSRLGFKGSEDLGGGLRANFQLEMGINTSNGAQQQNQGFGAKAFGRGSLISLTGNFGELRMGRTLASLPTEVQAVGDPFGLGGGGNLQGIQPSPGRQNNNILYQSPSFGGFIGKAAYTISEYTRQNIDIEHRAHQYTLALFYKNDAWSAAVSATRMTNPTDGSATRYFNSALAYDFKAFKLFGSFATFKNPGAAITPTVNTGLDNSGQLAGFPSVGYYEGQDDRSFSIGASVKLGPGTLLLNAIDLNDTGPLNRDARQYGVAYLYPMSKRTTLYTDYGYVKNKNGAGYTLTGAVTAAGFTNNGNSNAYRVGIIHSF</sequence>
<dbReference type="Gene3D" id="2.40.160.10">
    <property type="entry name" value="Porin"/>
    <property type="match status" value="1"/>
</dbReference>
<gene>
    <name evidence="13" type="ORF">HS961_10845</name>
</gene>
<dbReference type="GO" id="GO:0015288">
    <property type="term" value="F:porin activity"/>
    <property type="evidence" value="ECO:0007669"/>
    <property type="project" value="UniProtKB-KW"/>
</dbReference>
<dbReference type="InterPro" id="IPR050298">
    <property type="entry name" value="Gram-neg_bact_OMP"/>
</dbReference>
<dbReference type="InterPro" id="IPR002299">
    <property type="entry name" value="Porin_Neis"/>
</dbReference>
<evidence type="ECO:0000313" key="13">
    <source>
        <dbReference type="EMBL" id="QMV73283.1"/>
    </source>
</evidence>
<evidence type="ECO:0000313" key="14">
    <source>
        <dbReference type="Proteomes" id="UP000515240"/>
    </source>
</evidence>
<keyword evidence="8" id="KW-0626">Porin</keyword>
<keyword evidence="6 11" id="KW-0732">Signal</keyword>
<organism evidence="13 14">
    <name type="scientific">Comamonas piscis</name>
    <dbReference type="NCBI Taxonomy" id="1562974"/>
    <lineage>
        <taxon>Bacteria</taxon>
        <taxon>Pseudomonadati</taxon>
        <taxon>Pseudomonadota</taxon>
        <taxon>Betaproteobacteria</taxon>
        <taxon>Burkholderiales</taxon>
        <taxon>Comamonadaceae</taxon>
        <taxon>Comamonas</taxon>
    </lineage>
</organism>
<evidence type="ECO:0000256" key="2">
    <source>
        <dbReference type="ARBA" id="ARBA00011233"/>
    </source>
</evidence>
<reference evidence="13 14" key="1">
    <citation type="journal article" date="2020" name="G3 (Bethesda)">
        <title>CeMbio - The Caenorhabditis elegans Microbiome Resource.</title>
        <authorList>
            <person name="Dirksen P."/>
            <person name="Assie A."/>
            <person name="Zimmermann J."/>
            <person name="Zhang F."/>
            <person name="Tietje A.M."/>
            <person name="Marsh S.A."/>
            <person name="Felix M.A."/>
            <person name="Shapira M."/>
            <person name="Kaleta C."/>
            <person name="Schulenburg H."/>
            <person name="Samuel B."/>
        </authorList>
    </citation>
    <scope>NUCLEOTIDE SEQUENCE [LARGE SCALE GENOMIC DNA]</scope>
    <source>
        <strain evidence="13 14">BIGb0172</strain>
    </source>
</reference>
<feature type="signal peptide" evidence="11">
    <location>
        <begin position="1"/>
        <end position="26"/>
    </location>
</feature>
<dbReference type="PRINTS" id="PR00184">
    <property type="entry name" value="NEISSPPORIN"/>
</dbReference>
<feature type="domain" description="Porin" evidence="12">
    <location>
        <begin position="13"/>
        <end position="365"/>
    </location>
</feature>
<dbReference type="Proteomes" id="UP000515240">
    <property type="component" value="Chromosome"/>
</dbReference>
<keyword evidence="3" id="KW-0813">Transport</keyword>
<keyword evidence="14" id="KW-1185">Reference proteome</keyword>
<dbReference type="PANTHER" id="PTHR34501:SF9">
    <property type="entry name" value="MAJOR OUTER MEMBRANE PROTEIN P.IA"/>
    <property type="match status" value="1"/>
</dbReference>
<dbReference type="InterPro" id="IPR033900">
    <property type="entry name" value="Gram_neg_porin_domain"/>
</dbReference>
<keyword evidence="7" id="KW-0406">Ion transport</keyword>
<dbReference type="CDD" id="cd00342">
    <property type="entry name" value="gram_neg_porins"/>
    <property type="match status" value="1"/>
</dbReference>
<dbReference type="GO" id="GO:0046930">
    <property type="term" value="C:pore complex"/>
    <property type="evidence" value="ECO:0007669"/>
    <property type="project" value="UniProtKB-KW"/>
</dbReference>
<evidence type="ECO:0000256" key="8">
    <source>
        <dbReference type="ARBA" id="ARBA00023114"/>
    </source>
</evidence>
<dbReference type="PANTHER" id="PTHR34501">
    <property type="entry name" value="PROTEIN YDDL-RELATED"/>
    <property type="match status" value="1"/>
</dbReference>
<evidence type="ECO:0000256" key="3">
    <source>
        <dbReference type="ARBA" id="ARBA00022448"/>
    </source>
</evidence>
<comment type="subunit">
    <text evidence="2">Homotrimer.</text>
</comment>
<dbReference type="AlphaFoldDB" id="A0A7G5EH08"/>
<keyword evidence="5" id="KW-0812">Transmembrane</keyword>
<evidence type="ECO:0000256" key="9">
    <source>
        <dbReference type="ARBA" id="ARBA00023136"/>
    </source>
</evidence>
<evidence type="ECO:0000256" key="11">
    <source>
        <dbReference type="SAM" id="SignalP"/>
    </source>
</evidence>
<evidence type="ECO:0000256" key="5">
    <source>
        <dbReference type="ARBA" id="ARBA00022692"/>
    </source>
</evidence>
<accession>A0A7G5EH08</accession>
<evidence type="ECO:0000256" key="4">
    <source>
        <dbReference type="ARBA" id="ARBA00022452"/>
    </source>
</evidence>
<evidence type="ECO:0000256" key="10">
    <source>
        <dbReference type="ARBA" id="ARBA00023237"/>
    </source>
</evidence>
<dbReference type="InterPro" id="IPR023614">
    <property type="entry name" value="Porin_dom_sf"/>
</dbReference>
<keyword evidence="4" id="KW-1134">Transmembrane beta strand</keyword>
<dbReference type="SUPFAM" id="SSF56935">
    <property type="entry name" value="Porins"/>
    <property type="match status" value="1"/>
</dbReference>
<name>A0A7G5EH08_9BURK</name>
<keyword evidence="9" id="KW-0472">Membrane</keyword>
<dbReference type="KEGG" id="cpis:HS961_10845"/>
<dbReference type="Pfam" id="PF13609">
    <property type="entry name" value="Porin_4"/>
    <property type="match status" value="1"/>
</dbReference>
<evidence type="ECO:0000256" key="1">
    <source>
        <dbReference type="ARBA" id="ARBA00004571"/>
    </source>
</evidence>
<proteinExistence type="predicted"/>
<evidence type="ECO:0000259" key="12">
    <source>
        <dbReference type="Pfam" id="PF13609"/>
    </source>
</evidence>
<comment type="subcellular location">
    <subcellularLocation>
        <location evidence="1">Cell outer membrane</location>
        <topology evidence="1">Multi-pass membrane protein</topology>
    </subcellularLocation>
</comment>
<dbReference type="EMBL" id="CP058554">
    <property type="protein sequence ID" value="QMV73283.1"/>
    <property type="molecule type" value="Genomic_DNA"/>
</dbReference>
<evidence type="ECO:0000256" key="6">
    <source>
        <dbReference type="ARBA" id="ARBA00022729"/>
    </source>
</evidence>
<dbReference type="RefSeq" id="WP_182327818.1">
    <property type="nucleotide sequence ID" value="NZ_CP058554.1"/>
</dbReference>
<dbReference type="InterPro" id="IPR001702">
    <property type="entry name" value="Porin_Gram-ve"/>
</dbReference>
<evidence type="ECO:0000256" key="7">
    <source>
        <dbReference type="ARBA" id="ARBA00023065"/>
    </source>
</evidence>
<dbReference type="PRINTS" id="PR00182">
    <property type="entry name" value="ECOLNEIPORIN"/>
</dbReference>
<keyword evidence="10" id="KW-0998">Cell outer membrane</keyword>
<dbReference type="GO" id="GO:0009279">
    <property type="term" value="C:cell outer membrane"/>
    <property type="evidence" value="ECO:0007669"/>
    <property type="project" value="UniProtKB-SubCell"/>
</dbReference>
<protein>
    <submittedName>
        <fullName evidence="13">Porin</fullName>
    </submittedName>
</protein>